<dbReference type="EMBL" id="FQZO01000002">
    <property type="protein sequence ID" value="SHI97241.1"/>
    <property type="molecule type" value="Genomic_DNA"/>
</dbReference>
<dbReference type="OrthoDB" id="1634477at2"/>
<dbReference type="RefSeq" id="WP_073005930.1">
    <property type="nucleotide sequence ID" value="NZ_FQZO01000002.1"/>
</dbReference>
<protein>
    <submittedName>
        <fullName evidence="7">Sensor_kinase_SpoOB-type, alpha-helical domain</fullName>
    </submittedName>
</protein>
<gene>
    <name evidence="7" type="ORF">SAMN05444401_1948</name>
</gene>
<evidence type="ECO:0000256" key="1">
    <source>
        <dbReference type="ARBA" id="ARBA00022553"/>
    </source>
</evidence>
<evidence type="ECO:0000259" key="5">
    <source>
        <dbReference type="Pfam" id="PF14501"/>
    </source>
</evidence>
<organism evidence="7 8">
    <name type="scientific">Clostridium amylolyticum</name>
    <dbReference type="NCBI Taxonomy" id="1121298"/>
    <lineage>
        <taxon>Bacteria</taxon>
        <taxon>Bacillati</taxon>
        <taxon>Bacillota</taxon>
        <taxon>Clostridia</taxon>
        <taxon>Eubacteriales</taxon>
        <taxon>Clostridiaceae</taxon>
        <taxon>Clostridium</taxon>
    </lineage>
</organism>
<dbReference type="SUPFAM" id="SSF55874">
    <property type="entry name" value="ATPase domain of HSP90 chaperone/DNA topoisomerase II/histidine kinase"/>
    <property type="match status" value="1"/>
</dbReference>
<evidence type="ECO:0000256" key="2">
    <source>
        <dbReference type="ARBA" id="ARBA00022679"/>
    </source>
</evidence>
<keyword evidence="1" id="KW-0597">Phosphoprotein</keyword>
<dbReference type="InterPro" id="IPR016120">
    <property type="entry name" value="Sig_transdc_His_kin_SpoOB"/>
</dbReference>
<dbReference type="Proteomes" id="UP000184080">
    <property type="component" value="Unassembled WGS sequence"/>
</dbReference>
<accession>A0A1M6FHL5</accession>
<dbReference type="InterPro" id="IPR039506">
    <property type="entry name" value="SPOB_a"/>
</dbReference>
<dbReference type="Pfam" id="PF14689">
    <property type="entry name" value="SPOB_a"/>
    <property type="match status" value="1"/>
</dbReference>
<evidence type="ECO:0000256" key="4">
    <source>
        <dbReference type="SAM" id="Phobius"/>
    </source>
</evidence>
<evidence type="ECO:0000313" key="8">
    <source>
        <dbReference type="Proteomes" id="UP000184080"/>
    </source>
</evidence>
<dbReference type="GO" id="GO:0042802">
    <property type="term" value="F:identical protein binding"/>
    <property type="evidence" value="ECO:0007669"/>
    <property type="project" value="TreeGrafter"/>
</dbReference>
<dbReference type="Gene3D" id="3.30.565.10">
    <property type="entry name" value="Histidine kinase-like ATPase, C-terminal domain"/>
    <property type="match status" value="1"/>
</dbReference>
<dbReference type="SUPFAM" id="SSF55890">
    <property type="entry name" value="Sporulation response regulatory protein Spo0B"/>
    <property type="match status" value="1"/>
</dbReference>
<dbReference type="InterPro" id="IPR036890">
    <property type="entry name" value="HATPase_C_sf"/>
</dbReference>
<feature type="domain" description="Sensor histidine kinase NatK-like C-terminal" evidence="5">
    <location>
        <begin position="142"/>
        <end position="243"/>
    </location>
</feature>
<name>A0A1M6FHL5_9CLOT</name>
<dbReference type="CDD" id="cd16935">
    <property type="entry name" value="HATPase_AgrC-ComD-like"/>
    <property type="match status" value="1"/>
</dbReference>
<dbReference type="GO" id="GO:0000155">
    <property type="term" value="F:phosphorelay sensor kinase activity"/>
    <property type="evidence" value="ECO:0007669"/>
    <property type="project" value="InterPro"/>
</dbReference>
<evidence type="ECO:0000259" key="6">
    <source>
        <dbReference type="Pfam" id="PF14689"/>
    </source>
</evidence>
<dbReference type="InterPro" id="IPR032834">
    <property type="entry name" value="NatK-like_C"/>
</dbReference>
<dbReference type="PANTHER" id="PTHR40448">
    <property type="entry name" value="TWO-COMPONENT SENSOR HISTIDINE KINASE"/>
    <property type="match status" value="1"/>
</dbReference>
<feature type="domain" description="SpoOB alpha-helical" evidence="6">
    <location>
        <begin position="48"/>
        <end position="102"/>
    </location>
</feature>
<dbReference type="AlphaFoldDB" id="A0A1M6FHL5"/>
<dbReference type="STRING" id="1121298.SAMN05444401_1948"/>
<dbReference type="Gene3D" id="1.10.287.130">
    <property type="match status" value="1"/>
</dbReference>
<proteinExistence type="predicted"/>
<sequence length="244" mass="28072">MNSWKVFIIIGIILVLAFILFFFFKYILLKLLDKRIANYQNDLVTIHYNEVENIYKQMRGWKHDYHNHIQIMKAYLELNKYDDMEKYLNELERDLTNIDTLVKTGNVMVDAILNSKLSLAVNQGINIKAKATVPKNLQVSDIDLCVIIGNLMDNAMEAAVKIENEQGRFIRVYIREMKEQLYISITNSAGGEIKKTSLGYISTKLAKNHGFGLKRVDGIVAKYNGFINRQSEEGVFATEIILPL</sequence>
<feature type="transmembrane region" description="Helical" evidence="4">
    <location>
        <begin position="6"/>
        <end position="28"/>
    </location>
</feature>
<reference evidence="7 8" key="1">
    <citation type="submission" date="2016-11" db="EMBL/GenBank/DDBJ databases">
        <authorList>
            <person name="Jaros S."/>
            <person name="Januszkiewicz K."/>
            <person name="Wedrychowicz H."/>
        </authorList>
    </citation>
    <scope>NUCLEOTIDE SEQUENCE [LARGE SCALE GENOMIC DNA]</scope>
    <source>
        <strain evidence="7 8">DSM 21864</strain>
    </source>
</reference>
<keyword evidence="2" id="KW-0808">Transferase</keyword>
<keyword evidence="8" id="KW-1185">Reference proteome</keyword>
<dbReference type="PANTHER" id="PTHR40448:SF1">
    <property type="entry name" value="TWO-COMPONENT SENSOR HISTIDINE KINASE"/>
    <property type="match status" value="1"/>
</dbReference>
<keyword evidence="4" id="KW-1133">Transmembrane helix</keyword>
<keyword evidence="3 7" id="KW-0418">Kinase</keyword>
<keyword evidence="4" id="KW-0812">Transmembrane</keyword>
<evidence type="ECO:0000256" key="3">
    <source>
        <dbReference type="ARBA" id="ARBA00022777"/>
    </source>
</evidence>
<keyword evidence="4" id="KW-0472">Membrane</keyword>
<evidence type="ECO:0000313" key="7">
    <source>
        <dbReference type="EMBL" id="SHI97241.1"/>
    </source>
</evidence>
<dbReference type="Pfam" id="PF14501">
    <property type="entry name" value="HATPase_c_5"/>
    <property type="match status" value="1"/>
</dbReference>